<proteinExistence type="predicted"/>
<evidence type="ECO:0000313" key="1">
    <source>
        <dbReference type="EMBL" id="KAI4456267.1"/>
    </source>
</evidence>
<dbReference type="Proteomes" id="UP001056778">
    <property type="component" value="Chromosome 8"/>
</dbReference>
<protein>
    <submittedName>
        <fullName evidence="1">Gamma glutamyl transpeptidase</fullName>
    </submittedName>
</protein>
<gene>
    <name evidence="1" type="ORF">MML48_8g00010477</name>
</gene>
<dbReference type="EMBL" id="CM043022">
    <property type="protein sequence ID" value="KAI4456267.1"/>
    <property type="molecule type" value="Genomic_DNA"/>
</dbReference>
<reference evidence="1" key="1">
    <citation type="submission" date="2022-04" db="EMBL/GenBank/DDBJ databases">
        <title>Chromosome-scale genome assembly of Holotrichia oblita Faldermann.</title>
        <authorList>
            <person name="Rongchong L."/>
        </authorList>
    </citation>
    <scope>NUCLEOTIDE SEQUENCE</scope>
    <source>
        <strain evidence="1">81SQS9</strain>
    </source>
</reference>
<sequence>MGVNSFTFGILLCLLSLACQKNDQVRQSDRQPEFYNSAAVVTNSFDCTNIGLNILRRGGSVADSAIAALLCEGVTNPHSLGIGGGFILTIYTKRKGKAEVLNARECAPCRSNKYMFSECDDVKMDIASGGLAVAVPGELKGYWELHRKYGKLEWSELFTPTIRLLERGVYVSAYLAGIIARLAVEIISSPSLKAIFLNRETGELYKEGELMLRPKLVETLTKIAEKGPDYLYNGPLTSCLVQDIKDQGGIIAKEDLKKYKPRWMKPLSTVVDKDLVIYTAPSPAAGCPLLVVLDVISKMVGNGTPVVFWHRIVEAWKYAYGLKSQQSGPMMSDKKLVDHCYNCTVTDYIRGRIKDYKTCNKTTHYFGVYDPIEDSGTAHISIVAPNGDAISVTSTINLMFGALFASPSTGIILNNQMMDFYIPGHHPWKANPANCIVPYKQPMSTMCPTIIVNQHDDTVRMVVGASGGFKILTATSLVIIKHLWFGDSLEDAVAQPRLHHQLKPMVVEYEPGFPKDILRGLYVKGHVLRKFRTKGGRPGGGILGMPVNSAVNVISVENGEIHAVGDCRRNGFADGF</sequence>
<keyword evidence="2" id="KW-1185">Reference proteome</keyword>
<comment type="caution">
    <text evidence="1">The sequence shown here is derived from an EMBL/GenBank/DDBJ whole genome shotgun (WGS) entry which is preliminary data.</text>
</comment>
<evidence type="ECO:0000313" key="2">
    <source>
        <dbReference type="Proteomes" id="UP001056778"/>
    </source>
</evidence>
<accession>A0ACB9SMB6</accession>
<name>A0ACB9SMB6_HOLOL</name>
<organism evidence="1 2">
    <name type="scientific">Holotrichia oblita</name>
    <name type="common">Chafer beetle</name>
    <dbReference type="NCBI Taxonomy" id="644536"/>
    <lineage>
        <taxon>Eukaryota</taxon>
        <taxon>Metazoa</taxon>
        <taxon>Ecdysozoa</taxon>
        <taxon>Arthropoda</taxon>
        <taxon>Hexapoda</taxon>
        <taxon>Insecta</taxon>
        <taxon>Pterygota</taxon>
        <taxon>Neoptera</taxon>
        <taxon>Endopterygota</taxon>
        <taxon>Coleoptera</taxon>
        <taxon>Polyphaga</taxon>
        <taxon>Scarabaeiformia</taxon>
        <taxon>Scarabaeidae</taxon>
        <taxon>Melolonthinae</taxon>
        <taxon>Holotrichia</taxon>
    </lineage>
</organism>